<dbReference type="EMBL" id="JAMZFT010000001">
    <property type="protein sequence ID" value="MCP1335164.1"/>
    <property type="molecule type" value="Genomic_DNA"/>
</dbReference>
<evidence type="ECO:0000313" key="5">
    <source>
        <dbReference type="EMBL" id="MCP1335164.1"/>
    </source>
</evidence>
<keyword evidence="6" id="KW-1185">Reference proteome</keyword>
<dbReference type="InterPro" id="IPR015210">
    <property type="entry name" value="NaeI"/>
</dbReference>
<keyword evidence="1" id="KW-0540">Nuclease</keyword>
<dbReference type="GO" id="GO:0003677">
    <property type="term" value="F:DNA binding"/>
    <property type="evidence" value="ECO:0007669"/>
    <property type="project" value="InterPro"/>
</dbReference>
<evidence type="ECO:0000259" key="4">
    <source>
        <dbReference type="Pfam" id="PF09126"/>
    </source>
</evidence>
<dbReference type="InterPro" id="IPR011335">
    <property type="entry name" value="Restrct_endonuc-II-like"/>
</dbReference>
<comment type="caution">
    <text evidence="5">The sequence shown here is derived from an EMBL/GenBank/DDBJ whole genome shotgun (WGS) entry which is preliminary data.</text>
</comment>
<evidence type="ECO:0000313" key="6">
    <source>
        <dbReference type="Proteomes" id="UP001055804"/>
    </source>
</evidence>
<keyword evidence="2" id="KW-0255">Endonuclease</keyword>
<dbReference type="InterPro" id="IPR036388">
    <property type="entry name" value="WH-like_DNA-bd_sf"/>
</dbReference>
<sequence>MKKKIPASIVAPGHPDFVVLDKILKDIQERAGGPDGLESRIPAMLRREIDWVIKTATTRRRSYAQLEKVERTYIGTLVEIMLRAELNLPRGRLDTVLCGHDVDIKHTMSSGWMIPTEAIGHPCILSAADEKTALCYLGLVIARPEYLRQGQNKDKKTSLRAEAWENILWIFKQLPYPPNFWRSLSDDEVDHIFAGKHGNERMKRLFRATLNMPVTREAVQGVGQQKDFMRRVRADGGRGTRDILRNEGILILSKEYDRKLMTALGLPIADFVPFRPSTQAEKDLAEKYGRPI</sequence>
<gene>
    <name evidence="5" type="ORF">NJQ99_01950</name>
</gene>
<evidence type="ECO:0000256" key="2">
    <source>
        <dbReference type="ARBA" id="ARBA00022759"/>
    </source>
</evidence>
<proteinExistence type="predicted"/>
<evidence type="ECO:0000256" key="3">
    <source>
        <dbReference type="ARBA" id="ARBA00022801"/>
    </source>
</evidence>
<accession>A0A9J6P7T7</accession>
<dbReference type="AlphaFoldDB" id="A0A9J6P7T7"/>
<dbReference type="Gene3D" id="1.10.10.10">
    <property type="entry name" value="Winged helix-like DNA-binding domain superfamily/Winged helix DNA-binding domain"/>
    <property type="match status" value="1"/>
</dbReference>
<dbReference type="RefSeq" id="WP_269331117.1">
    <property type="nucleotide sequence ID" value="NZ_JAMZFT010000001.1"/>
</dbReference>
<dbReference type="Pfam" id="PF09126">
    <property type="entry name" value="NaeI"/>
    <property type="match status" value="1"/>
</dbReference>
<dbReference type="SUPFAM" id="SSF52980">
    <property type="entry name" value="Restriction endonuclease-like"/>
    <property type="match status" value="1"/>
</dbReference>
<dbReference type="GO" id="GO:0009036">
    <property type="term" value="F:type II site-specific deoxyribonuclease activity"/>
    <property type="evidence" value="ECO:0007669"/>
    <property type="project" value="InterPro"/>
</dbReference>
<dbReference type="GO" id="GO:0009307">
    <property type="term" value="P:DNA restriction-modification system"/>
    <property type="evidence" value="ECO:0007669"/>
    <property type="project" value="InterPro"/>
</dbReference>
<dbReference type="CDD" id="cd22338">
    <property type="entry name" value="NaeI-like"/>
    <property type="match status" value="1"/>
</dbReference>
<dbReference type="Gene3D" id="3.40.600.10">
    <property type="entry name" value="DNA mismatch repair MutH/Restriction endonuclease, type II"/>
    <property type="match status" value="1"/>
</dbReference>
<organism evidence="5 6">
    <name type="scientific">Futiania mangrovi</name>
    <dbReference type="NCBI Taxonomy" id="2959716"/>
    <lineage>
        <taxon>Bacteria</taxon>
        <taxon>Pseudomonadati</taxon>
        <taxon>Pseudomonadota</taxon>
        <taxon>Alphaproteobacteria</taxon>
        <taxon>Futianiales</taxon>
        <taxon>Futianiaceae</taxon>
        <taxon>Futiania</taxon>
    </lineage>
</organism>
<name>A0A9J6P7T7_9PROT</name>
<dbReference type="Proteomes" id="UP001055804">
    <property type="component" value="Unassembled WGS sequence"/>
</dbReference>
<protein>
    <recommendedName>
        <fullName evidence="4">Type II restriction enzyme NaeI domain-containing protein</fullName>
    </recommendedName>
</protein>
<keyword evidence="3" id="KW-0378">Hydrolase</keyword>
<feature type="domain" description="Type II restriction enzyme NaeI" evidence="4">
    <location>
        <begin position="34"/>
        <end position="268"/>
    </location>
</feature>
<dbReference type="InterPro" id="IPR037057">
    <property type="entry name" value="DNA_rep_MutH/T2_RE_sf"/>
</dbReference>
<evidence type="ECO:0000256" key="1">
    <source>
        <dbReference type="ARBA" id="ARBA00022722"/>
    </source>
</evidence>
<reference evidence="5" key="1">
    <citation type="submission" date="2022-06" db="EMBL/GenBank/DDBJ databases">
        <title>Isolation and Genomics of Futiania mangrovii gen. nov., sp. nov., a Rare and Metabolically-versatile member in the Class Alphaproteobacteria.</title>
        <authorList>
            <person name="Liu L."/>
            <person name="Huang W.-C."/>
            <person name="Pan J."/>
            <person name="Li J."/>
            <person name="Huang Y."/>
            <person name="Du H."/>
            <person name="Liu Y."/>
            <person name="Li M."/>
        </authorList>
    </citation>
    <scope>NUCLEOTIDE SEQUENCE</scope>
    <source>
        <strain evidence="5">FT118</strain>
    </source>
</reference>